<comment type="similarity">
    <text evidence="3">Belongs to the KhpA RNA-binding protein family.</text>
</comment>
<accession>A0A1H0R975</accession>
<dbReference type="EMBL" id="FNJU01000002">
    <property type="protein sequence ID" value="SDP26102.1"/>
    <property type="molecule type" value="Genomic_DNA"/>
</dbReference>
<dbReference type="GO" id="GO:0008360">
    <property type="term" value="P:regulation of cell shape"/>
    <property type="evidence" value="ECO:0007669"/>
    <property type="project" value="UniProtKB-KW"/>
</dbReference>
<keyword evidence="3" id="KW-0133">Cell shape</keyword>
<evidence type="ECO:0000256" key="2">
    <source>
        <dbReference type="ARBA" id="ARBA00022884"/>
    </source>
</evidence>
<gene>
    <name evidence="3" type="primary">khpA</name>
    <name evidence="4" type="ORF">SAMN05216565_102105</name>
</gene>
<dbReference type="AlphaFoldDB" id="A0A1H0R975"/>
<dbReference type="CDD" id="cd22533">
    <property type="entry name" value="KH-II_YlqC-like"/>
    <property type="match status" value="1"/>
</dbReference>
<organism evidence="4 5">
    <name type="scientific">Litchfieldia salsa</name>
    <dbReference type="NCBI Taxonomy" id="930152"/>
    <lineage>
        <taxon>Bacteria</taxon>
        <taxon>Bacillati</taxon>
        <taxon>Bacillota</taxon>
        <taxon>Bacilli</taxon>
        <taxon>Bacillales</taxon>
        <taxon>Bacillaceae</taxon>
        <taxon>Litchfieldia</taxon>
    </lineage>
</organism>
<keyword evidence="5" id="KW-1185">Reference proteome</keyword>
<dbReference type="GO" id="GO:0009252">
    <property type="term" value="P:peptidoglycan biosynthetic process"/>
    <property type="evidence" value="ECO:0007669"/>
    <property type="project" value="UniProtKB-UniRule"/>
</dbReference>
<comment type="subcellular location">
    <subcellularLocation>
        <location evidence="3">Cytoplasm</location>
    </subcellularLocation>
</comment>
<keyword evidence="1 3" id="KW-0963">Cytoplasm</keyword>
<keyword evidence="2 3" id="KW-0694">RNA-binding</keyword>
<evidence type="ECO:0000313" key="4">
    <source>
        <dbReference type="EMBL" id="SDP26102.1"/>
    </source>
</evidence>
<dbReference type="InterPro" id="IPR020627">
    <property type="entry name" value="KhpA"/>
</dbReference>
<name>A0A1H0R975_9BACI</name>
<dbReference type="HAMAP" id="MF_00088">
    <property type="entry name" value="KhpA"/>
    <property type="match status" value="1"/>
</dbReference>
<dbReference type="GO" id="GO:0003723">
    <property type="term" value="F:RNA binding"/>
    <property type="evidence" value="ECO:0007669"/>
    <property type="project" value="UniProtKB-UniRule"/>
</dbReference>
<dbReference type="InterPro" id="IPR015946">
    <property type="entry name" value="KH_dom-like_a/b"/>
</dbReference>
<dbReference type="Pfam" id="PF13083">
    <property type="entry name" value="KH_KhpA-B"/>
    <property type="match status" value="1"/>
</dbReference>
<dbReference type="PROSITE" id="PS50890">
    <property type="entry name" value="PUA"/>
    <property type="match status" value="1"/>
</dbReference>
<dbReference type="PANTHER" id="PTHR34654:SF1">
    <property type="entry name" value="RNA-BINDING PROTEIN KHPA"/>
    <property type="match status" value="1"/>
</dbReference>
<dbReference type="SUPFAM" id="SSF54814">
    <property type="entry name" value="Prokaryotic type KH domain (KH-domain type II)"/>
    <property type="match status" value="1"/>
</dbReference>
<comment type="function">
    <text evidence="3">A probable RNA chaperone. Forms a complex with KhpB which binds to cellular RNA and controls its expression. Plays a role in peptidoglycan (PG) homeostasis and cell length regulation.</text>
</comment>
<dbReference type="GO" id="GO:0071555">
    <property type="term" value="P:cell wall organization"/>
    <property type="evidence" value="ECO:0007669"/>
    <property type="project" value="UniProtKB-KW"/>
</dbReference>
<evidence type="ECO:0000256" key="3">
    <source>
        <dbReference type="HAMAP-Rule" id="MF_00088"/>
    </source>
</evidence>
<sequence length="81" mass="9238">MNVDKMKELIETIVKPLVDHPEEVSIIETTDERNITYLLSVNREDIGKIIGKQGRVIKAIRTVVYAAGTSHNKRIHLEINE</sequence>
<protein>
    <recommendedName>
        <fullName evidence="3">RNA-binding protein KhpA</fullName>
    </recommendedName>
    <alternativeName>
        <fullName evidence="3">KH-domain protein A</fullName>
    </alternativeName>
</protein>
<proteinExistence type="inferred from homology"/>
<reference evidence="5" key="1">
    <citation type="submission" date="2016-10" db="EMBL/GenBank/DDBJ databases">
        <authorList>
            <person name="Varghese N."/>
            <person name="Submissions S."/>
        </authorList>
    </citation>
    <scope>NUCLEOTIDE SEQUENCE [LARGE SCALE GENOMIC DNA]</scope>
    <source>
        <strain evidence="5">IBRC-M10078</strain>
    </source>
</reference>
<dbReference type="STRING" id="930152.SAMN05216565_102105"/>
<keyword evidence="3" id="KW-0143">Chaperone</keyword>
<dbReference type="PROSITE" id="PS50084">
    <property type="entry name" value="KH_TYPE_1"/>
    <property type="match status" value="1"/>
</dbReference>
<evidence type="ECO:0000256" key="1">
    <source>
        <dbReference type="ARBA" id="ARBA00022490"/>
    </source>
</evidence>
<dbReference type="InterPro" id="IPR009019">
    <property type="entry name" value="KH_sf_prok-type"/>
</dbReference>
<comment type="subunit">
    <text evidence="3">Forms a complex with KhpB.</text>
</comment>
<dbReference type="GO" id="GO:0005737">
    <property type="term" value="C:cytoplasm"/>
    <property type="evidence" value="ECO:0007669"/>
    <property type="project" value="UniProtKB-SubCell"/>
</dbReference>
<evidence type="ECO:0000313" key="5">
    <source>
        <dbReference type="Proteomes" id="UP000199159"/>
    </source>
</evidence>
<keyword evidence="3" id="KW-0961">Cell wall biogenesis/degradation</keyword>
<dbReference type="Gene3D" id="3.30.300.20">
    <property type="match status" value="1"/>
</dbReference>
<dbReference type="PANTHER" id="PTHR34654">
    <property type="entry name" value="UPF0109 PROTEIN SCO5592"/>
    <property type="match status" value="1"/>
</dbReference>
<dbReference type="Proteomes" id="UP000199159">
    <property type="component" value="Unassembled WGS sequence"/>
</dbReference>